<dbReference type="OrthoDB" id="2425915at2759"/>
<sequence>LEKNSIRLAVFFFLLRSGFLISVRNVFRKYRNTEPAFLVGARGITILVLLVLLGGYFAILTYLLATDGDVIKSSLQPSTTIPIPDGSESTSQECSQYVLQPSCNNVTSDDRWHGYFTATEDLVFNQTEKRYAMYFTINIDDPRYDRTNDKGMMIKAFDSEFNPLTVPLSVNKSANDIDGEFYQSLDDLNLHVIGFQQMNWMFITRHIRKKEISNFWTLLGIPPQIFDEKYITSNYESVTNPPNTQPVFANQSITGQQLYANLFVGTMNWFVNVETEGKLVFFTIKYSHPNHKSFPKFRVVILITDSLSLLAGFYGLLIGIYILLFGFSPVHPWGLCQSFFLRRRIKKELHKQYPKSIPLLERPSDDETLTERINYLEQFLKQFFCDVSIMADIKGENDLNNFEDTVEDTAEKIENGKFGKH</sequence>
<dbReference type="Proteomes" id="UP000789405">
    <property type="component" value="Unassembled WGS sequence"/>
</dbReference>
<evidence type="ECO:0000313" key="2">
    <source>
        <dbReference type="EMBL" id="CAG8725449.1"/>
    </source>
</evidence>
<accession>A0A9N9I8S8</accession>
<protein>
    <submittedName>
        <fullName evidence="2">14600_t:CDS:1</fullName>
    </submittedName>
</protein>
<dbReference type="AlphaFoldDB" id="A0A9N9I8S8"/>
<reference evidence="2" key="1">
    <citation type="submission" date="2021-06" db="EMBL/GenBank/DDBJ databases">
        <authorList>
            <person name="Kallberg Y."/>
            <person name="Tangrot J."/>
            <person name="Rosling A."/>
        </authorList>
    </citation>
    <scope>NUCLEOTIDE SEQUENCE</scope>
    <source>
        <strain evidence="2">MA453B</strain>
    </source>
</reference>
<feature type="non-terminal residue" evidence="2">
    <location>
        <position position="421"/>
    </location>
</feature>
<keyword evidence="1" id="KW-0472">Membrane</keyword>
<gene>
    <name evidence="2" type="ORF">DERYTH_LOCUS14675</name>
</gene>
<evidence type="ECO:0000313" key="3">
    <source>
        <dbReference type="Proteomes" id="UP000789405"/>
    </source>
</evidence>
<feature type="transmembrane region" description="Helical" evidence="1">
    <location>
        <begin position="320"/>
        <end position="341"/>
    </location>
</feature>
<keyword evidence="1" id="KW-1133">Transmembrane helix</keyword>
<dbReference type="EMBL" id="CAJVPY010011251">
    <property type="protein sequence ID" value="CAG8725449.1"/>
    <property type="molecule type" value="Genomic_DNA"/>
</dbReference>
<keyword evidence="3" id="KW-1185">Reference proteome</keyword>
<organism evidence="2 3">
    <name type="scientific">Dentiscutata erythropus</name>
    <dbReference type="NCBI Taxonomy" id="1348616"/>
    <lineage>
        <taxon>Eukaryota</taxon>
        <taxon>Fungi</taxon>
        <taxon>Fungi incertae sedis</taxon>
        <taxon>Mucoromycota</taxon>
        <taxon>Glomeromycotina</taxon>
        <taxon>Glomeromycetes</taxon>
        <taxon>Diversisporales</taxon>
        <taxon>Gigasporaceae</taxon>
        <taxon>Dentiscutata</taxon>
    </lineage>
</organism>
<evidence type="ECO:0000256" key="1">
    <source>
        <dbReference type="SAM" id="Phobius"/>
    </source>
</evidence>
<keyword evidence="1" id="KW-0812">Transmembrane</keyword>
<comment type="caution">
    <text evidence="2">The sequence shown here is derived from an EMBL/GenBank/DDBJ whole genome shotgun (WGS) entry which is preliminary data.</text>
</comment>
<feature type="transmembrane region" description="Helical" evidence="1">
    <location>
        <begin position="44"/>
        <end position="65"/>
    </location>
</feature>
<proteinExistence type="predicted"/>
<name>A0A9N9I8S8_9GLOM</name>